<proteinExistence type="predicted"/>
<reference evidence="2 3" key="1">
    <citation type="journal article" date="2019" name="Antonie Van Leeuwenhoek">
        <title>Description of 'Ca. Methylobacter oryzae' KRF1, a novel species from the environmentally important Methylobacter clade 2.</title>
        <authorList>
            <person name="Khatri K."/>
            <person name="Mohite J.A."/>
            <person name="Pandit P.S."/>
            <person name="Bahulikar R."/>
            <person name="Rahalkar M.C."/>
        </authorList>
    </citation>
    <scope>NUCLEOTIDE SEQUENCE [LARGE SCALE GENOMIC DNA]</scope>
    <source>
        <strain evidence="2 3">KRF1</strain>
    </source>
</reference>
<dbReference type="EMBL" id="RYFG02000120">
    <property type="protein sequence ID" value="TRW89916.1"/>
    <property type="molecule type" value="Genomic_DNA"/>
</dbReference>
<comment type="caution">
    <text evidence="2">The sequence shown here is derived from an EMBL/GenBank/DDBJ whole genome shotgun (WGS) entry which is preliminary data.</text>
</comment>
<dbReference type="PANTHER" id="PTHR34980:SF2">
    <property type="entry name" value="INNER MEMBRANE PROTEIN YHAH-RELATED"/>
    <property type="match status" value="1"/>
</dbReference>
<keyword evidence="3" id="KW-1185">Reference proteome</keyword>
<feature type="transmembrane region" description="Helical" evidence="1">
    <location>
        <begin position="24"/>
        <end position="43"/>
    </location>
</feature>
<sequence>MNWYLEVLRKYAEFDGRACRQEYWFFWLFNILISAFLATIDFFTGTFNFATGVGLLSGLYSLGVLIPGVAVTIRRLHDTDRSGWWVLIPLIPIIGGIVLFVFMVMDSTPGDNEYGPNPKQTGILEV</sequence>
<evidence type="ECO:0000313" key="3">
    <source>
        <dbReference type="Proteomes" id="UP000733744"/>
    </source>
</evidence>
<protein>
    <submittedName>
        <fullName evidence="2">DUF805 domain-containing protein</fullName>
    </submittedName>
</protein>
<gene>
    <name evidence="2" type="ORF">EKO24_020035</name>
</gene>
<dbReference type="RefSeq" id="WP_127026953.1">
    <property type="nucleotide sequence ID" value="NZ_RYFG02000120.1"/>
</dbReference>
<dbReference type="Pfam" id="PF05656">
    <property type="entry name" value="DUF805"/>
    <property type="match status" value="1"/>
</dbReference>
<evidence type="ECO:0000313" key="2">
    <source>
        <dbReference type="EMBL" id="TRW89916.1"/>
    </source>
</evidence>
<organism evidence="2 3">
    <name type="scientific">Candidatus Methylobacter oryzae</name>
    <dbReference type="NCBI Taxonomy" id="2497749"/>
    <lineage>
        <taxon>Bacteria</taxon>
        <taxon>Pseudomonadati</taxon>
        <taxon>Pseudomonadota</taxon>
        <taxon>Gammaproteobacteria</taxon>
        <taxon>Methylococcales</taxon>
        <taxon>Methylococcaceae</taxon>
        <taxon>Methylobacter</taxon>
    </lineage>
</organism>
<accession>A0ABY3C4Y0</accession>
<keyword evidence="1" id="KW-0472">Membrane</keyword>
<evidence type="ECO:0000256" key="1">
    <source>
        <dbReference type="SAM" id="Phobius"/>
    </source>
</evidence>
<keyword evidence="1" id="KW-1133">Transmembrane helix</keyword>
<feature type="transmembrane region" description="Helical" evidence="1">
    <location>
        <begin position="49"/>
        <end position="72"/>
    </location>
</feature>
<keyword evidence="1" id="KW-0812">Transmembrane</keyword>
<dbReference type="Proteomes" id="UP000733744">
    <property type="component" value="Unassembled WGS sequence"/>
</dbReference>
<name>A0ABY3C4Y0_9GAMM</name>
<dbReference type="PANTHER" id="PTHR34980">
    <property type="entry name" value="INNER MEMBRANE PROTEIN-RELATED-RELATED"/>
    <property type="match status" value="1"/>
</dbReference>
<feature type="transmembrane region" description="Helical" evidence="1">
    <location>
        <begin position="84"/>
        <end position="105"/>
    </location>
</feature>
<dbReference type="InterPro" id="IPR008523">
    <property type="entry name" value="DUF805"/>
</dbReference>